<dbReference type="Proteomes" id="UP000294829">
    <property type="component" value="Unassembled WGS sequence"/>
</dbReference>
<name>A0A4R5W5N6_9BURK</name>
<dbReference type="EMBL" id="SMYL01000002">
    <property type="protein sequence ID" value="TDK67376.1"/>
    <property type="molecule type" value="Genomic_DNA"/>
</dbReference>
<comment type="caution">
    <text evidence="3">The sequence shown here is derived from an EMBL/GenBank/DDBJ whole genome shotgun (WGS) entry which is preliminary data.</text>
</comment>
<dbReference type="Pfam" id="PF14086">
    <property type="entry name" value="DUF4266"/>
    <property type="match status" value="1"/>
</dbReference>
<keyword evidence="4" id="KW-1185">Reference proteome</keyword>
<reference evidence="3 4" key="1">
    <citation type="submission" date="2019-03" db="EMBL/GenBank/DDBJ databases">
        <title>Sapientia aquatica gen. nov., sp. nov., isolated from a crater lake.</title>
        <authorList>
            <person name="Felfoldi T."/>
            <person name="Szabo A."/>
            <person name="Toth E."/>
            <person name="Schumann P."/>
            <person name="Keki Z."/>
            <person name="Marialigeti K."/>
            <person name="Mathe I."/>
        </authorList>
    </citation>
    <scope>NUCLEOTIDE SEQUENCE [LARGE SCALE GENOMIC DNA]</scope>
    <source>
        <strain evidence="3 4">SA-152</strain>
    </source>
</reference>
<gene>
    <name evidence="3" type="ORF">E2I14_06335</name>
</gene>
<dbReference type="RefSeq" id="WP_133326568.1">
    <property type="nucleotide sequence ID" value="NZ_SMYL01000002.1"/>
</dbReference>
<feature type="domain" description="DUF4266" evidence="2">
    <location>
        <begin position="26"/>
        <end position="75"/>
    </location>
</feature>
<proteinExistence type="predicted"/>
<feature type="signal peptide" evidence="1">
    <location>
        <begin position="1"/>
        <end position="19"/>
    </location>
</feature>
<organism evidence="3 4">
    <name type="scientific">Sapientia aquatica</name>
    <dbReference type="NCBI Taxonomy" id="1549640"/>
    <lineage>
        <taxon>Bacteria</taxon>
        <taxon>Pseudomonadati</taxon>
        <taxon>Pseudomonadota</taxon>
        <taxon>Betaproteobacteria</taxon>
        <taxon>Burkholderiales</taxon>
        <taxon>Oxalobacteraceae</taxon>
        <taxon>Sapientia</taxon>
    </lineage>
</organism>
<protein>
    <submittedName>
        <fullName evidence="3">DUF4266 domain-containing protein</fullName>
    </submittedName>
</protein>
<dbReference type="AlphaFoldDB" id="A0A4R5W5N6"/>
<accession>A0A4R5W5N6</accession>
<evidence type="ECO:0000313" key="4">
    <source>
        <dbReference type="Proteomes" id="UP000294829"/>
    </source>
</evidence>
<evidence type="ECO:0000256" key="1">
    <source>
        <dbReference type="SAM" id="SignalP"/>
    </source>
</evidence>
<evidence type="ECO:0000259" key="2">
    <source>
        <dbReference type="Pfam" id="PF14086"/>
    </source>
</evidence>
<sequence length="75" mass="8148">MTKRCAVLASLLCVLCLQGCTITPWVKPYERESLADPIMQFSRDPLSSKHFEHVHDVREAARGATGVEGGGCGCN</sequence>
<dbReference type="OrthoDB" id="5574393at2"/>
<feature type="chain" id="PRO_5020972949" evidence="1">
    <location>
        <begin position="20"/>
        <end position="75"/>
    </location>
</feature>
<dbReference type="InterPro" id="IPR025362">
    <property type="entry name" value="DUF4266"/>
</dbReference>
<keyword evidence="1" id="KW-0732">Signal</keyword>
<evidence type="ECO:0000313" key="3">
    <source>
        <dbReference type="EMBL" id="TDK67376.1"/>
    </source>
</evidence>